<name>A0A976SI68_THEOR</name>
<gene>
    <name evidence="3" type="ORF">MACK_003156</name>
</gene>
<organism evidence="3 4">
    <name type="scientific">Theileria orientalis</name>
    <dbReference type="NCBI Taxonomy" id="68886"/>
    <lineage>
        <taxon>Eukaryota</taxon>
        <taxon>Sar</taxon>
        <taxon>Alveolata</taxon>
        <taxon>Apicomplexa</taxon>
        <taxon>Aconoidasida</taxon>
        <taxon>Piroplasmida</taxon>
        <taxon>Theileriidae</taxon>
        <taxon>Theileria</taxon>
    </lineage>
</organism>
<sequence>MRRFQIGALKHLPYQMASLYFILFIISITASVITVNCGDEVFKKYTSCNGSKVHNINWIGALIVLQMALLFVSIEPDTSKGSKGLGGINEEEDNEELVDVSGDENYNRRDNSGIYSRMFPGSDYAIKIEDTEEKRRKLSRKSRSKELIMSLEGKNRIEDNDITGEDKERYGGQSERYDQQRRYSGRRGRTVDQSVMLDLSDSIITTKIIKAKEVLRRRVRICWSSIWMISYNFVIFMGVHGSLLASRIHAHISLNKYGIETCSHLSYFPLSLSSPKLKDPILSETVFLVTYLSFTIHEIVIRKTENCFLIKNFFGKHYFKESKILGSIRLIIQIILFSGNLALIIVCITNGFGSPMHVLVGFSISMLALWINSLLSQLLELTHYGEMKAPTLDYSYIWSILSAFLLWFCGFFYYVSVYGVPYKRVYFYLHPLAWAILISLTYYKRKEIFSSSEYLQGFVPTFT</sequence>
<evidence type="ECO:0000313" key="4">
    <source>
        <dbReference type="Proteomes" id="UP000244811"/>
    </source>
</evidence>
<feature type="transmembrane region" description="Helical" evidence="2">
    <location>
        <begin position="330"/>
        <end position="352"/>
    </location>
</feature>
<evidence type="ECO:0000256" key="2">
    <source>
        <dbReference type="SAM" id="Phobius"/>
    </source>
</evidence>
<feature type="transmembrane region" description="Helical" evidence="2">
    <location>
        <begin position="12"/>
        <end position="35"/>
    </location>
</feature>
<dbReference type="AlphaFoldDB" id="A0A976SI68"/>
<feature type="transmembrane region" description="Helical" evidence="2">
    <location>
        <begin position="55"/>
        <end position="74"/>
    </location>
</feature>
<dbReference type="Proteomes" id="UP000244811">
    <property type="component" value="Chromosome 1"/>
</dbReference>
<evidence type="ECO:0000313" key="3">
    <source>
        <dbReference type="EMBL" id="UVC49330.1"/>
    </source>
</evidence>
<feature type="transmembrane region" description="Helical" evidence="2">
    <location>
        <begin position="221"/>
        <end position="239"/>
    </location>
</feature>
<feature type="compositionally biased region" description="Basic and acidic residues" evidence="1">
    <location>
        <begin position="158"/>
        <end position="181"/>
    </location>
</feature>
<accession>A0A976SI68</accession>
<proteinExistence type="predicted"/>
<keyword evidence="2" id="KW-0472">Membrane</keyword>
<keyword evidence="2" id="KW-1133">Transmembrane helix</keyword>
<evidence type="ECO:0000256" key="1">
    <source>
        <dbReference type="SAM" id="MobiDB-lite"/>
    </source>
</evidence>
<dbReference type="EMBL" id="CP056069">
    <property type="protein sequence ID" value="UVC49330.1"/>
    <property type="molecule type" value="Genomic_DNA"/>
</dbReference>
<reference evidence="3" key="1">
    <citation type="submission" date="2022-07" db="EMBL/GenBank/DDBJ databases">
        <title>Evaluation of T. orientalis genome assembly methods using nanopore sequencing and analysis of variation between genomes.</title>
        <authorList>
            <person name="Yam J."/>
            <person name="Micallef M.L."/>
            <person name="Liu M."/>
            <person name="Djordjevic S.P."/>
            <person name="Bogema D.R."/>
            <person name="Jenkins C."/>
        </authorList>
    </citation>
    <scope>NUCLEOTIDE SEQUENCE</scope>
    <source>
        <strain evidence="3">Goon Nure</strain>
    </source>
</reference>
<feature type="transmembrane region" description="Helical" evidence="2">
    <location>
        <begin position="425"/>
        <end position="443"/>
    </location>
</feature>
<feature type="region of interest" description="Disordered" evidence="1">
    <location>
        <begin position="158"/>
        <end position="182"/>
    </location>
</feature>
<protein>
    <submittedName>
        <fullName evidence="3">Uncharacterized protein</fullName>
    </submittedName>
</protein>
<feature type="transmembrane region" description="Helical" evidence="2">
    <location>
        <begin position="358"/>
        <end position="375"/>
    </location>
</feature>
<feature type="transmembrane region" description="Helical" evidence="2">
    <location>
        <begin position="396"/>
        <end position="419"/>
    </location>
</feature>
<keyword evidence="2" id="KW-0812">Transmembrane</keyword>